<gene>
    <name evidence="2" type="ORF">A6E01_17555</name>
</gene>
<evidence type="ECO:0000259" key="1">
    <source>
        <dbReference type="PROSITE" id="PS51186"/>
    </source>
</evidence>
<reference evidence="2 3" key="1">
    <citation type="submission" date="2016-06" db="EMBL/GenBank/DDBJ databases">
        <title>Adaptive Radiation by Waves of Gene Transfer Leads to Fine-Scale Resource Partitioning in Marine Microbes.</title>
        <authorList>
            <person name="Hehemann J.-H."/>
            <person name="Arevalo P."/>
            <person name="Datta M.S."/>
            <person name="Yu X."/>
            <person name="Corzett C."/>
            <person name="Henschel A."/>
            <person name="Preheim S.P."/>
            <person name="Timberlake S."/>
            <person name="Alm E.J."/>
            <person name="Polz M.F."/>
        </authorList>
    </citation>
    <scope>NUCLEOTIDE SEQUENCE [LARGE SCALE GENOMIC DNA]</scope>
    <source>
        <strain evidence="2 3">FF50</strain>
    </source>
</reference>
<organism evidence="2 3">
    <name type="scientific">Vibrio breoganii</name>
    <dbReference type="NCBI Taxonomy" id="553239"/>
    <lineage>
        <taxon>Bacteria</taxon>
        <taxon>Pseudomonadati</taxon>
        <taxon>Pseudomonadota</taxon>
        <taxon>Gammaproteobacteria</taxon>
        <taxon>Vibrionales</taxon>
        <taxon>Vibrionaceae</taxon>
        <taxon>Vibrio</taxon>
    </lineage>
</organism>
<dbReference type="SUPFAM" id="SSF55729">
    <property type="entry name" value="Acyl-CoA N-acyltransferases (Nat)"/>
    <property type="match status" value="1"/>
</dbReference>
<dbReference type="KEGG" id="vbr:A6E01_17555"/>
<dbReference type="Gene3D" id="3.40.630.30">
    <property type="match status" value="1"/>
</dbReference>
<sequence length="310" mass="36347">MNTSDIIFKEFDERYLTSIIKLLKTVFSEVSKNDYFSNDFFSWKHLKNPYGKSKIILAINEDNEVIAFRSFMMWEFDYGDEIVKAYRPVDTAVHPNYQGKGLFNRLTSELLAIIKKENALIFNTPNKNSLNGYLKMGWKLERPIYFNVYPNFPVPFVSNDYICGSVKEDIVNISEYEYTLGSNHTKISKEYLKWRYHDNPSVDYSYCKVNSNTVLIIRVVEKFLYNELLIIDILTKSKSTQPIVIDSKKIARSYGVSYLLVTRDIGSEISVKNTLRFKPNFKKFQLVSNDDSNLEFFDDIVFSIRDLEMF</sequence>
<dbReference type="InterPro" id="IPR000182">
    <property type="entry name" value="GNAT_dom"/>
</dbReference>
<dbReference type="Pfam" id="PF13527">
    <property type="entry name" value="Acetyltransf_9"/>
    <property type="match status" value="1"/>
</dbReference>
<evidence type="ECO:0000313" key="2">
    <source>
        <dbReference type="EMBL" id="ANO34981.1"/>
    </source>
</evidence>
<dbReference type="AlphaFoldDB" id="A0AAN0XYR3"/>
<name>A0AAN0XYR3_9VIBR</name>
<dbReference type="PROSITE" id="PS51186">
    <property type="entry name" value="GNAT"/>
    <property type="match status" value="1"/>
</dbReference>
<proteinExistence type="predicted"/>
<accession>A0AAN0XYR3</accession>
<feature type="domain" description="N-acetyltransferase" evidence="1">
    <location>
        <begin position="6"/>
        <end position="161"/>
    </location>
</feature>
<dbReference type="EMBL" id="CP016178">
    <property type="protein sequence ID" value="ANO34981.1"/>
    <property type="molecule type" value="Genomic_DNA"/>
</dbReference>
<dbReference type="InterPro" id="IPR016181">
    <property type="entry name" value="Acyl_CoA_acyltransferase"/>
</dbReference>
<dbReference type="RefSeq" id="WP_065210867.1">
    <property type="nucleotide sequence ID" value="NZ_CP016178.1"/>
</dbReference>
<protein>
    <recommendedName>
        <fullName evidence="1">N-acetyltransferase domain-containing protein</fullName>
    </recommendedName>
</protein>
<dbReference type="Proteomes" id="UP000092018">
    <property type="component" value="Chromosome 2"/>
</dbReference>
<dbReference type="GO" id="GO:0016747">
    <property type="term" value="F:acyltransferase activity, transferring groups other than amino-acyl groups"/>
    <property type="evidence" value="ECO:0007669"/>
    <property type="project" value="InterPro"/>
</dbReference>
<evidence type="ECO:0000313" key="3">
    <source>
        <dbReference type="Proteomes" id="UP000092018"/>
    </source>
</evidence>